<evidence type="ECO:0000313" key="3">
    <source>
        <dbReference type="EMBL" id="TCS60598.1"/>
    </source>
</evidence>
<comment type="caution">
    <text evidence="3">The sequence shown here is derived from an EMBL/GenBank/DDBJ whole genome shotgun (WGS) entry which is preliminary data.</text>
</comment>
<dbReference type="InterPro" id="IPR051126">
    <property type="entry name" value="Thiosulfate_sulfurtransferase"/>
</dbReference>
<dbReference type="CDD" id="cd01448">
    <property type="entry name" value="TST_Repeat_1"/>
    <property type="match status" value="1"/>
</dbReference>
<dbReference type="Proteomes" id="UP000295304">
    <property type="component" value="Unassembled WGS sequence"/>
</dbReference>
<dbReference type="GO" id="GO:0016740">
    <property type="term" value="F:transferase activity"/>
    <property type="evidence" value="ECO:0007669"/>
    <property type="project" value="UniProtKB-KW"/>
</dbReference>
<accession>A0A4R3J468</accession>
<dbReference type="PANTHER" id="PTHR43855">
    <property type="entry name" value="THIOSULFATE SULFURTRANSFERASE"/>
    <property type="match status" value="1"/>
</dbReference>
<protein>
    <submittedName>
        <fullName evidence="3">Thiosulfate/3-mercaptopyruvate sulfurtransferase</fullName>
    </submittedName>
</protein>
<keyword evidence="4" id="KW-1185">Reference proteome</keyword>
<keyword evidence="3" id="KW-0670">Pyruvate</keyword>
<dbReference type="PROSITE" id="PS50206">
    <property type="entry name" value="RHODANESE_3"/>
    <property type="match status" value="2"/>
</dbReference>
<dbReference type="EMBL" id="SLZW01000010">
    <property type="protein sequence ID" value="TCS60598.1"/>
    <property type="molecule type" value="Genomic_DNA"/>
</dbReference>
<proteinExistence type="predicted"/>
<dbReference type="InterPro" id="IPR036873">
    <property type="entry name" value="Rhodanese-like_dom_sf"/>
</dbReference>
<dbReference type="PANTHER" id="PTHR43855:SF1">
    <property type="entry name" value="THIOSULFATE SULFURTRANSFERASE"/>
    <property type="match status" value="1"/>
</dbReference>
<keyword evidence="3" id="KW-0808">Transferase</keyword>
<gene>
    <name evidence="3" type="ORF">EDD55_11073</name>
</gene>
<dbReference type="Gene3D" id="3.40.250.10">
    <property type="entry name" value="Rhodanese-like domain"/>
    <property type="match status" value="2"/>
</dbReference>
<dbReference type="SMART" id="SM00450">
    <property type="entry name" value="RHOD"/>
    <property type="match status" value="2"/>
</dbReference>
<evidence type="ECO:0000313" key="4">
    <source>
        <dbReference type="Proteomes" id="UP000295304"/>
    </source>
</evidence>
<feature type="domain" description="Rhodanese" evidence="2">
    <location>
        <begin position="201"/>
        <end position="316"/>
    </location>
</feature>
<dbReference type="AlphaFoldDB" id="A0A4R3J468"/>
<dbReference type="OrthoDB" id="9781034at2"/>
<name>A0A4R3J468_9PROT</name>
<dbReference type="CDD" id="cd01449">
    <property type="entry name" value="TST_Repeat_2"/>
    <property type="match status" value="1"/>
</dbReference>
<dbReference type="Pfam" id="PF00581">
    <property type="entry name" value="Rhodanese"/>
    <property type="match status" value="2"/>
</dbReference>
<keyword evidence="1" id="KW-0677">Repeat</keyword>
<evidence type="ECO:0000259" key="2">
    <source>
        <dbReference type="PROSITE" id="PS50206"/>
    </source>
</evidence>
<sequence length="321" mass="34511">MIRKGSAKMIRHLIKGVASVAFIAIFIALSPVARAAQPLVDVAWAKTNAGKAGVVFIDVRAKSDYLRGHIPGAVDTNYAKDGWRVSEDGVPGMFPKDTAPLAKLIGGLGIGPDTHVVLVAPGNSASDMGTATRLYWTFKVLGHDNVSILDGGMKAYLANVDKNGKPLNPLARGMAKVTAQTFPVHLQKAMLINTQDVKKAEDSGVTLIDNRTADQYMGVNRHPKSKASGTIPGARNLPESWLTENNGGMFRSAKELKELYAAAGIPTTGKQITFCNTGHWASLGWFASAEILGNKQAEMYDGSMTEWTNKHMPVEQKVKLQ</sequence>
<organism evidence="3 4">
    <name type="scientific">Varunaivibrio sulfuroxidans</name>
    <dbReference type="NCBI Taxonomy" id="1773489"/>
    <lineage>
        <taxon>Bacteria</taxon>
        <taxon>Pseudomonadati</taxon>
        <taxon>Pseudomonadota</taxon>
        <taxon>Alphaproteobacteria</taxon>
        <taxon>Rhodospirillales</taxon>
        <taxon>Magnetovibrionaceae</taxon>
        <taxon>Varunaivibrio</taxon>
    </lineage>
</organism>
<dbReference type="SUPFAM" id="SSF52821">
    <property type="entry name" value="Rhodanese/Cell cycle control phosphatase"/>
    <property type="match status" value="2"/>
</dbReference>
<evidence type="ECO:0000256" key="1">
    <source>
        <dbReference type="ARBA" id="ARBA00022737"/>
    </source>
</evidence>
<feature type="domain" description="Rhodanese" evidence="2">
    <location>
        <begin position="50"/>
        <end position="165"/>
    </location>
</feature>
<reference evidence="3 4" key="1">
    <citation type="submission" date="2019-03" db="EMBL/GenBank/DDBJ databases">
        <title>Genomic Encyclopedia of Type Strains, Phase IV (KMG-IV): sequencing the most valuable type-strain genomes for metagenomic binning, comparative biology and taxonomic classification.</title>
        <authorList>
            <person name="Goeker M."/>
        </authorList>
    </citation>
    <scope>NUCLEOTIDE SEQUENCE [LARGE SCALE GENOMIC DNA]</scope>
    <source>
        <strain evidence="3 4">DSM 101688</strain>
    </source>
</reference>
<dbReference type="InterPro" id="IPR001763">
    <property type="entry name" value="Rhodanese-like_dom"/>
</dbReference>